<dbReference type="EMBL" id="JANBPW010003034">
    <property type="protein sequence ID" value="KAJ1938851.1"/>
    <property type="molecule type" value="Genomic_DNA"/>
</dbReference>
<feature type="non-terminal residue" evidence="1">
    <location>
        <position position="169"/>
    </location>
</feature>
<evidence type="ECO:0000313" key="1">
    <source>
        <dbReference type="EMBL" id="KAJ1938851.1"/>
    </source>
</evidence>
<comment type="caution">
    <text evidence="1">The sequence shown here is derived from an EMBL/GenBank/DDBJ whole genome shotgun (WGS) entry which is preliminary data.</text>
</comment>
<protein>
    <submittedName>
        <fullName evidence="1">Uncharacterized protein</fullName>
    </submittedName>
</protein>
<keyword evidence="2" id="KW-1185">Reference proteome</keyword>
<accession>A0ACC1J5R4</accession>
<proteinExistence type="predicted"/>
<organism evidence="1 2">
    <name type="scientific">Linderina macrospora</name>
    <dbReference type="NCBI Taxonomy" id="4868"/>
    <lineage>
        <taxon>Eukaryota</taxon>
        <taxon>Fungi</taxon>
        <taxon>Fungi incertae sedis</taxon>
        <taxon>Zoopagomycota</taxon>
        <taxon>Kickxellomycotina</taxon>
        <taxon>Kickxellomycetes</taxon>
        <taxon>Kickxellales</taxon>
        <taxon>Kickxellaceae</taxon>
        <taxon>Linderina</taxon>
    </lineage>
</organism>
<evidence type="ECO:0000313" key="2">
    <source>
        <dbReference type="Proteomes" id="UP001150603"/>
    </source>
</evidence>
<gene>
    <name evidence="1" type="ORF">FBU59_004312</name>
</gene>
<dbReference type="Proteomes" id="UP001150603">
    <property type="component" value="Unassembled WGS sequence"/>
</dbReference>
<reference evidence="1" key="1">
    <citation type="submission" date="2022-07" db="EMBL/GenBank/DDBJ databases">
        <title>Phylogenomic reconstructions and comparative analyses of Kickxellomycotina fungi.</title>
        <authorList>
            <person name="Reynolds N.K."/>
            <person name="Stajich J.E."/>
            <person name="Barry K."/>
            <person name="Grigoriev I.V."/>
            <person name="Crous P."/>
            <person name="Smith M.E."/>
        </authorList>
    </citation>
    <scope>NUCLEOTIDE SEQUENCE</scope>
    <source>
        <strain evidence="1">NRRL 5244</strain>
    </source>
</reference>
<sequence>MADNYVLDDQTTFENGDREGFPCFVYKHRVSDFRVVVCQVPGPVCKMTVCVPTLCKDHNGKPHTLEHCKYTQRETQGACGSICRYHRLLILDCLAYVVVFCGSKAFPYRGYIDTVASHNLGVPMNATTFNDMTLFKFTGLSQQGAANVLPVALDHIMHPLLLSTHFATE</sequence>
<name>A0ACC1J5R4_9FUNG</name>